<feature type="repeat" description="PPR" evidence="3">
    <location>
        <begin position="12"/>
        <end position="46"/>
    </location>
</feature>
<dbReference type="Pfam" id="PF12854">
    <property type="entry name" value="PPR_1"/>
    <property type="match status" value="1"/>
</dbReference>
<dbReference type="PROSITE" id="PS51375">
    <property type="entry name" value="PPR"/>
    <property type="match status" value="3"/>
</dbReference>
<dbReference type="InterPro" id="IPR002885">
    <property type="entry name" value="PPR_rpt"/>
</dbReference>
<dbReference type="InterPro" id="IPR050872">
    <property type="entry name" value="PPR_P_subfamily"/>
</dbReference>
<dbReference type="InterPro" id="IPR011990">
    <property type="entry name" value="TPR-like_helical_dom_sf"/>
</dbReference>
<comment type="caution">
    <text evidence="4">The sequence shown here is derived from an EMBL/GenBank/DDBJ whole genome shotgun (WGS) entry which is preliminary data.</text>
</comment>
<feature type="repeat" description="PPR" evidence="3">
    <location>
        <begin position="82"/>
        <end position="116"/>
    </location>
</feature>
<name>A0A8S9K437_BRACR</name>
<dbReference type="Pfam" id="PF13041">
    <property type="entry name" value="PPR_2"/>
    <property type="match status" value="2"/>
</dbReference>
<evidence type="ECO:0000256" key="1">
    <source>
        <dbReference type="ARBA" id="ARBA00007626"/>
    </source>
</evidence>
<evidence type="ECO:0000313" key="4">
    <source>
        <dbReference type="EMBL" id="KAF2589244.1"/>
    </source>
</evidence>
<evidence type="ECO:0000256" key="2">
    <source>
        <dbReference type="ARBA" id="ARBA00022737"/>
    </source>
</evidence>
<dbReference type="EMBL" id="QGKY02000190">
    <property type="protein sequence ID" value="KAF2589244.1"/>
    <property type="molecule type" value="Genomic_DNA"/>
</dbReference>
<accession>A0A8S9K437</accession>
<evidence type="ECO:0000256" key="3">
    <source>
        <dbReference type="PROSITE-ProRule" id="PRU00708"/>
    </source>
</evidence>
<dbReference type="PANTHER" id="PTHR46128:SF358">
    <property type="entry name" value="TETRATRICOPEPTIDE REPEAT (TPR)-LIKE SUPERFAMILY PROTEIN"/>
    <property type="match status" value="1"/>
</dbReference>
<gene>
    <name evidence="4" type="ORF">F2Q70_00040014</name>
</gene>
<dbReference type="PANTHER" id="PTHR46128">
    <property type="entry name" value="MITOCHONDRIAL GROUP I INTRON SPLICING FACTOR CCM1"/>
    <property type="match status" value="1"/>
</dbReference>
<reference evidence="4" key="1">
    <citation type="submission" date="2019-12" db="EMBL/GenBank/DDBJ databases">
        <title>Genome sequencing and annotation of Brassica cretica.</title>
        <authorList>
            <person name="Studholme D.J."/>
            <person name="Sarris P.F."/>
        </authorList>
    </citation>
    <scope>NUCLEOTIDE SEQUENCE</scope>
    <source>
        <strain evidence="4">PFS-102/07</strain>
        <tissue evidence="4">Leaf</tissue>
    </source>
</reference>
<evidence type="ECO:0008006" key="5">
    <source>
        <dbReference type="Google" id="ProtNLM"/>
    </source>
</evidence>
<protein>
    <recommendedName>
        <fullName evidence="5">Pentacotripeptide-repeat region of PRORP domain-containing protein</fullName>
    </recommendedName>
</protein>
<feature type="repeat" description="PPR" evidence="3">
    <location>
        <begin position="47"/>
        <end position="81"/>
    </location>
</feature>
<proteinExistence type="inferred from homology"/>
<dbReference type="FunFam" id="1.25.40.10:FF:000294">
    <property type="entry name" value="Pentatricopeptide repeat-containing protein At1g09900"/>
    <property type="match status" value="1"/>
</dbReference>
<comment type="similarity">
    <text evidence="1">Belongs to the PPR family. P subfamily.</text>
</comment>
<dbReference type="NCBIfam" id="TIGR00756">
    <property type="entry name" value="PPR"/>
    <property type="match status" value="4"/>
</dbReference>
<keyword evidence="2" id="KW-0677">Repeat</keyword>
<sequence>MDVMVSKGCEPSIVTYGTLINGYCKAKRVDDGMKLFREISLRGLVADTITYSILIQGFCQEGKLNVAKELFQEMVSEGARPDTVTYGILLDGLCDNGELEEALEILDKMHTRLCNKGSLSEADKLFKKMGDDGIAPDGCTYNTLIRAHLGGSGVVTSVELIEKMKRCGFAADASTMKMVIDMLSDGRLNKSFLSMLS</sequence>
<dbReference type="AlphaFoldDB" id="A0A8S9K437"/>
<dbReference type="Gene3D" id="1.25.40.10">
    <property type="entry name" value="Tetratricopeptide repeat domain"/>
    <property type="match status" value="2"/>
</dbReference>
<organism evidence="4">
    <name type="scientific">Brassica cretica</name>
    <name type="common">Mustard</name>
    <dbReference type="NCBI Taxonomy" id="69181"/>
    <lineage>
        <taxon>Eukaryota</taxon>
        <taxon>Viridiplantae</taxon>
        <taxon>Streptophyta</taxon>
        <taxon>Embryophyta</taxon>
        <taxon>Tracheophyta</taxon>
        <taxon>Spermatophyta</taxon>
        <taxon>Magnoliopsida</taxon>
        <taxon>eudicotyledons</taxon>
        <taxon>Gunneridae</taxon>
        <taxon>Pentapetalae</taxon>
        <taxon>rosids</taxon>
        <taxon>malvids</taxon>
        <taxon>Brassicales</taxon>
        <taxon>Brassicaceae</taxon>
        <taxon>Brassiceae</taxon>
        <taxon>Brassica</taxon>
    </lineage>
</organism>